<protein>
    <submittedName>
        <fullName evidence="5">AraC-type DNA-binding protein</fullName>
    </submittedName>
</protein>
<dbReference type="Pfam" id="PF12833">
    <property type="entry name" value="HTH_18"/>
    <property type="match status" value="1"/>
</dbReference>
<dbReference type="Gene3D" id="1.10.10.60">
    <property type="entry name" value="Homeodomain-like"/>
    <property type="match status" value="1"/>
</dbReference>
<proteinExistence type="predicted"/>
<accession>A0A1H5W114</accession>
<dbReference type="InterPro" id="IPR009057">
    <property type="entry name" value="Homeodomain-like_sf"/>
</dbReference>
<reference evidence="5 6" key="1">
    <citation type="submission" date="2016-10" db="EMBL/GenBank/DDBJ databases">
        <authorList>
            <person name="de Groot N.N."/>
        </authorList>
    </citation>
    <scope>NUCLEOTIDE SEQUENCE [LARGE SCALE GENOMIC DNA]</scope>
    <source>
        <strain evidence="5 6">CGMCC 4.7037</strain>
    </source>
</reference>
<dbReference type="PANTHER" id="PTHR46796:SF6">
    <property type="entry name" value="ARAC SUBFAMILY"/>
    <property type="match status" value="1"/>
</dbReference>
<dbReference type="SMART" id="SM00342">
    <property type="entry name" value="HTH_ARAC"/>
    <property type="match status" value="1"/>
</dbReference>
<dbReference type="AlphaFoldDB" id="A0A1H5W114"/>
<keyword evidence="1" id="KW-0805">Transcription regulation</keyword>
<keyword evidence="3" id="KW-0804">Transcription</keyword>
<keyword evidence="6" id="KW-1185">Reference proteome</keyword>
<dbReference type="EMBL" id="FNVT01000001">
    <property type="protein sequence ID" value="SEF92926.1"/>
    <property type="molecule type" value="Genomic_DNA"/>
</dbReference>
<evidence type="ECO:0000313" key="5">
    <source>
        <dbReference type="EMBL" id="SEF92926.1"/>
    </source>
</evidence>
<dbReference type="SUPFAM" id="SSF46689">
    <property type="entry name" value="Homeodomain-like"/>
    <property type="match status" value="1"/>
</dbReference>
<dbReference type="InterPro" id="IPR020449">
    <property type="entry name" value="Tscrpt_reg_AraC-type_HTH"/>
</dbReference>
<name>A0A1H5W114_9ACTN</name>
<dbReference type="InterPro" id="IPR050204">
    <property type="entry name" value="AraC_XylS_family_regulators"/>
</dbReference>
<evidence type="ECO:0000256" key="3">
    <source>
        <dbReference type="ARBA" id="ARBA00023163"/>
    </source>
</evidence>
<feature type="domain" description="HTH araC/xylS-type" evidence="4">
    <location>
        <begin position="41"/>
        <end position="142"/>
    </location>
</feature>
<organism evidence="5 6">
    <name type="scientific">Nonomuraea solani</name>
    <dbReference type="NCBI Taxonomy" id="1144553"/>
    <lineage>
        <taxon>Bacteria</taxon>
        <taxon>Bacillati</taxon>
        <taxon>Actinomycetota</taxon>
        <taxon>Actinomycetes</taxon>
        <taxon>Streptosporangiales</taxon>
        <taxon>Streptosporangiaceae</taxon>
        <taxon>Nonomuraea</taxon>
    </lineage>
</organism>
<dbReference type="PROSITE" id="PS01124">
    <property type="entry name" value="HTH_ARAC_FAMILY_2"/>
    <property type="match status" value="1"/>
</dbReference>
<dbReference type="PANTHER" id="PTHR46796">
    <property type="entry name" value="HTH-TYPE TRANSCRIPTIONAL ACTIVATOR RHAS-RELATED"/>
    <property type="match status" value="1"/>
</dbReference>
<dbReference type="InterPro" id="IPR018060">
    <property type="entry name" value="HTH_AraC"/>
</dbReference>
<keyword evidence="2 5" id="KW-0238">DNA-binding</keyword>
<dbReference type="GO" id="GO:0043565">
    <property type="term" value="F:sequence-specific DNA binding"/>
    <property type="evidence" value="ECO:0007669"/>
    <property type="project" value="InterPro"/>
</dbReference>
<evidence type="ECO:0000313" key="6">
    <source>
        <dbReference type="Proteomes" id="UP000236732"/>
    </source>
</evidence>
<evidence type="ECO:0000256" key="2">
    <source>
        <dbReference type="ARBA" id="ARBA00023125"/>
    </source>
</evidence>
<dbReference type="GO" id="GO:0003700">
    <property type="term" value="F:DNA-binding transcription factor activity"/>
    <property type="evidence" value="ECO:0007669"/>
    <property type="project" value="InterPro"/>
</dbReference>
<evidence type="ECO:0000259" key="4">
    <source>
        <dbReference type="PROSITE" id="PS01124"/>
    </source>
</evidence>
<dbReference type="PRINTS" id="PR00032">
    <property type="entry name" value="HTHARAC"/>
</dbReference>
<evidence type="ECO:0000256" key="1">
    <source>
        <dbReference type="ARBA" id="ARBA00023015"/>
    </source>
</evidence>
<dbReference type="Proteomes" id="UP000236732">
    <property type="component" value="Unassembled WGS sequence"/>
</dbReference>
<gene>
    <name evidence="5" type="ORF">SAMN05444920_1011045</name>
</gene>
<sequence>MIGTMSGAGALASLLDLIAAILVREPTAEHRFETRRDSQLARVRGYIQENLADPRLSPKTIATAHHMSVRSLHRLFAGQDTTVASWIRNQRLERCRHDLTDPALRDRPIHAIAGRWGFPSHAHFTRAFRTAYGMSPLEHRHGYGPPRPARRS</sequence>
<dbReference type="RefSeq" id="WP_235029905.1">
    <property type="nucleotide sequence ID" value="NZ_FNVT01000001.1"/>
</dbReference>